<feature type="transmembrane region" description="Helical" evidence="5">
    <location>
        <begin position="51"/>
        <end position="67"/>
    </location>
</feature>
<name>A0A1M4XDV6_9FLAO</name>
<feature type="transmembrane region" description="Helical" evidence="5">
    <location>
        <begin position="102"/>
        <end position="120"/>
    </location>
</feature>
<comment type="subcellular location">
    <subcellularLocation>
        <location evidence="5">Cell membrane</location>
        <topology evidence="5">Multi-pass membrane protein</topology>
    </subcellularLocation>
    <subcellularLocation>
        <location evidence="1">Membrane</location>
        <topology evidence="1">Multi-pass membrane protein</topology>
    </subcellularLocation>
</comment>
<evidence type="ECO:0000256" key="4">
    <source>
        <dbReference type="ARBA" id="ARBA00023136"/>
    </source>
</evidence>
<evidence type="ECO:0000256" key="5">
    <source>
        <dbReference type="RuleBase" id="RU363041"/>
    </source>
</evidence>
<dbReference type="STRING" id="1155689.SAMN05444278_10888"/>
<keyword evidence="4 5" id="KW-0472">Membrane</keyword>
<dbReference type="InterPro" id="IPR051598">
    <property type="entry name" value="TSUP/Inactive_protease-like"/>
</dbReference>
<evidence type="ECO:0000256" key="3">
    <source>
        <dbReference type="ARBA" id="ARBA00022989"/>
    </source>
</evidence>
<protein>
    <recommendedName>
        <fullName evidence="5">Probable membrane transporter protein</fullName>
    </recommendedName>
</protein>
<evidence type="ECO:0000256" key="1">
    <source>
        <dbReference type="ARBA" id="ARBA00004141"/>
    </source>
</evidence>
<dbReference type="AlphaFoldDB" id="A0A1M4XDV6"/>
<keyword evidence="3 5" id="KW-1133">Transmembrane helix</keyword>
<dbReference type="RefSeq" id="WP_073193463.1">
    <property type="nucleotide sequence ID" value="NZ_FQTW01000008.1"/>
</dbReference>
<dbReference type="PANTHER" id="PTHR43701">
    <property type="entry name" value="MEMBRANE TRANSPORTER PROTEIN MJ0441-RELATED"/>
    <property type="match status" value="1"/>
</dbReference>
<dbReference type="Proteomes" id="UP000184462">
    <property type="component" value="Unassembled WGS sequence"/>
</dbReference>
<dbReference type="Pfam" id="PF01925">
    <property type="entry name" value="TauE"/>
    <property type="match status" value="1"/>
</dbReference>
<dbReference type="OrthoDB" id="595460at2"/>
<dbReference type="InterPro" id="IPR002781">
    <property type="entry name" value="TM_pro_TauE-like"/>
</dbReference>
<feature type="transmembrane region" description="Helical" evidence="5">
    <location>
        <begin position="73"/>
        <end position="90"/>
    </location>
</feature>
<keyword evidence="7" id="KW-1185">Reference proteome</keyword>
<gene>
    <name evidence="6" type="ORF">SAMN05444278_10888</name>
</gene>
<feature type="transmembrane region" description="Helical" evidence="5">
    <location>
        <begin position="6"/>
        <end position="39"/>
    </location>
</feature>
<dbReference type="PANTHER" id="PTHR43701:SF2">
    <property type="entry name" value="MEMBRANE TRANSPORTER PROTEIN YJNA-RELATED"/>
    <property type="match status" value="1"/>
</dbReference>
<reference evidence="6 7" key="1">
    <citation type="submission" date="2016-11" db="EMBL/GenBank/DDBJ databases">
        <authorList>
            <person name="Jaros S."/>
            <person name="Januszkiewicz K."/>
            <person name="Wedrychowicz H."/>
        </authorList>
    </citation>
    <scope>NUCLEOTIDE SEQUENCE [LARGE SCALE GENOMIC DNA]</scope>
    <source>
        <strain evidence="6 7">DSM 25661</strain>
    </source>
</reference>
<dbReference type="EMBL" id="FQTW01000008">
    <property type="protein sequence ID" value="SHE91571.1"/>
    <property type="molecule type" value="Genomic_DNA"/>
</dbReference>
<comment type="similarity">
    <text evidence="5">Belongs to the 4-toluene sulfonate uptake permease (TSUP) (TC 2.A.102) family.</text>
</comment>
<proteinExistence type="inferred from homology"/>
<organism evidence="6 7">
    <name type="scientific">Psychroflexus salarius</name>
    <dbReference type="NCBI Taxonomy" id="1155689"/>
    <lineage>
        <taxon>Bacteria</taxon>
        <taxon>Pseudomonadati</taxon>
        <taxon>Bacteroidota</taxon>
        <taxon>Flavobacteriia</taxon>
        <taxon>Flavobacteriales</taxon>
        <taxon>Flavobacteriaceae</taxon>
        <taxon>Psychroflexus</taxon>
    </lineage>
</organism>
<evidence type="ECO:0000256" key="2">
    <source>
        <dbReference type="ARBA" id="ARBA00022692"/>
    </source>
</evidence>
<accession>A0A1M4XDV6</accession>
<dbReference type="GO" id="GO:0005886">
    <property type="term" value="C:plasma membrane"/>
    <property type="evidence" value="ECO:0007669"/>
    <property type="project" value="UniProtKB-SubCell"/>
</dbReference>
<evidence type="ECO:0000313" key="7">
    <source>
        <dbReference type="Proteomes" id="UP000184462"/>
    </source>
</evidence>
<keyword evidence="5" id="KW-1003">Cell membrane</keyword>
<keyword evidence="2 5" id="KW-0812">Transmembrane</keyword>
<sequence length="122" mass="13107">MALSTFLLLVVIGVLGGFASGLLGLGGGIIMVPFMLIFLNYSQQQAQGTSLAILAVPVTFISAYNYYQDGEINWKYALIMALCFIVGGYFGSKLAITINQALLKKIFGVVMLIVGLKMIFGK</sequence>
<evidence type="ECO:0000313" key="6">
    <source>
        <dbReference type="EMBL" id="SHE91571.1"/>
    </source>
</evidence>